<sequence>MAYNYFLLVRNGQILFRTFSVFRMYSNSSKCGVTCKGLHRLSLQPQFHQIFRNYAFKSDLKIKWVRPPKIPCIKPEKSGDLALLPAVDKNQYPLEFQKSEELKTADKLVRRVFSLEFFPRQHSMKILRIEMINSVKRHALDGGSSESKIAQMTADIRNFQQLMEEFPRDKRCKVQLKELIDRRKKWLKFLRKWDYKRFEWLLEKLDLVYKPAPSEFHWITRKDSLRKLTDKHCAEVRQQRLDAYRASLEGQQVDFLREKAKKLQWIRNEEQECGVEPTVSEADIENVLKQLKELQLSREQTLKDEVKLSVL</sequence>
<name>A0A067R6H7_ZOONE</name>
<keyword evidence="4 9" id="KW-0689">Ribosomal protein</keyword>
<dbReference type="InterPro" id="IPR052137">
    <property type="entry name" value="uS15_ribosomal"/>
</dbReference>
<evidence type="ECO:0000256" key="4">
    <source>
        <dbReference type="ARBA" id="ARBA00022980"/>
    </source>
</evidence>
<dbReference type="GO" id="GO:0003735">
    <property type="term" value="F:structural constituent of ribosome"/>
    <property type="evidence" value="ECO:0007669"/>
    <property type="project" value="InterPro"/>
</dbReference>
<evidence type="ECO:0000256" key="1">
    <source>
        <dbReference type="ARBA" id="ARBA00004173"/>
    </source>
</evidence>
<dbReference type="PANTHER" id="PTHR46685:SF1">
    <property type="entry name" value="SMALL RIBOSOMAL SUBUNIT PROTEIN US15M"/>
    <property type="match status" value="1"/>
</dbReference>
<dbReference type="EMBL" id="KK852665">
    <property type="protein sequence ID" value="KDR19003.1"/>
    <property type="molecule type" value="Genomic_DNA"/>
</dbReference>
<dbReference type="Gene3D" id="1.10.287.10">
    <property type="entry name" value="S15/NS1, RNA-binding"/>
    <property type="match status" value="1"/>
</dbReference>
<evidence type="ECO:0000313" key="9">
    <source>
        <dbReference type="EMBL" id="KDR19003.1"/>
    </source>
</evidence>
<evidence type="ECO:0000256" key="6">
    <source>
        <dbReference type="ARBA" id="ARBA00023274"/>
    </source>
</evidence>
<organism evidence="9 10">
    <name type="scientific">Zootermopsis nevadensis</name>
    <name type="common">Dampwood termite</name>
    <dbReference type="NCBI Taxonomy" id="136037"/>
    <lineage>
        <taxon>Eukaryota</taxon>
        <taxon>Metazoa</taxon>
        <taxon>Ecdysozoa</taxon>
        <taxon>Arthropoda</taxon>
        <taxon>Hexapoda</taxon>
        <taxon>Insecta</taxon>
        <taxon>Pterygota</taxon>
        <taxon>Neoptera</taxon>
        <taxon>Polyneoptera</taxon>
        <taxon>Dictyoptera</taxon>
        <taxon>Blattodea</taxon>
        <taxon>Blattoidea</taxon>
        <taxon>Termitoidae</taxon>
        <taxon>Termopsidae</taxon>
        <taxon>Zootermopsis</taxon>
    </lineage>
</organism>
<dbReference type="OrthoDB" id="441444at2759"/>
<dbReference type="AlphaFoldDB" id="A0A067R6H7"/>
<dbReference type="OMA" id="QEQISCD"/>
<proteinExistence type="inferred from homology"/>
<evidence type="ECO:0000256" key="7">
    <source>
        <dbReference type="ARBA" id="ARBA00035249"/>
    </source>
</evidence>
<reference evidence="9 10" key="1">
    <citation type="journal article" date="2014" name="Nat. Commun.">
        <title>Molecular traces of alternative social organization in a termite genome.</title>
        <authorList>
            <person name="Terrapon N."/>
            <person name="Li C."/>
            <person name="Robertson H.M."/>
            <person name="Ji L."/>
            <person name="Meng X."/>
            <person name="Booth W."/>
            <person name="Chen Z."/>
            <person name="Childers C.P."/>
            <person name="Glastad K.M."/>
            <person name="Gokhale K."/>
            <person name="Gowin J."/>
            <person name="Gronenberg W."/>
            <person name="Hermansen R.A."/>
            <person name="Hu H."/>
            <person name="Hunt B.G."/>
            <person name="Huylmans A.K."/>
            <person name="Khalil S.M."/>
            <person name="Mitchell R.D."/>
            <person name="Munoz-Torres M.C."/>
            <person name="Mustard J.A."/>
            <person name="Pan H."/>
            <person name="Reese J.T."/>
            <person name="Scharf M.E."/>
            <person name="Sun F."/>
            <person name="Vogel H."/>
            <person name="Xiao J."/>
            <person name="Yang W."/>
            <person name="Yang Z."/>
            <person name="Yang Z."/>
            <person name="Zhou J."/>
            <person name="Zhu J."/>
            <person name="Brent C.S."/>
            <person name="Elsik C.G."/>
            <person name="Goodisman M.A."/>
            <person name="Liberles D.A."/>
            <person name="Roe R.M."/>
            <person name="Vargo E.L."/>
            <person name="Vilcinskas A."/>
            <person name="Wang J."/>
            <person name="Bornberg-Bauer E."/>
            <person name="Korb J."/>
            <person name="Zhang G."/>
            <person name="Liebig J."/>
        </authorList>
    </citation>
    <scope>NUCLEOTIDE SEQUENCE [LARGE SCALE GENOMIC DNA]</scope>
    <source>
        <tissue evidence="9">Whole organism</tissue>
    </source>
</reference>
<dbReference type="SMART" id="SM01387">
    <property type="entry name" value="Ribosomal_S15"/>
    <property type="match status" value="1"/>
</dbReference>
<evidence type="ECO:0000313" key="10">
    <source>
        <dbReference type="Proteomes" id="UP000027135"/>
    </source>
</evidence>
<dbReference type="Pfam" id="PF00312">
    <property type="entry name" value="Ribosomal_S15"/>
    <property type="match status" value="1"/>
</dbReference>
<keyword evidence="6" id="KW-0687">Ribonucleoprotein</keyword>
<dbReference type="eggNOG" id="KOG2815">
    <property type="taxonomic scope" value="Eukaryota"/>
</dbReference>
<keyword evidence="10" id="KW-1185">Reference proteome</keyword>
<evidence type="ECO:0000256" key="8">
    <source>
        <dbReference type="ARBA" id="ARBA00035528"/>
    </source>
</evidence>
<keyword evidence="3" id="KW-0809">Transit peptide</keyword>
<accession>A0A067R6H7</accession>
<evidence type="ECO:0000256" key="2">
    <source>
        <dbReference type="ARBA" id="ARBA00008434"/>
    </source>
</evidence>
<dbReference type="Proteomes" id="UP000027135">
    <property type="component" value="Unassembled WGS sequence"/>
</dbReference>
<dbReference type="STRING" id="136037.A0A067R6H7"/>
<gene>
    <name evidence="9" type="ORF">L798_05883</name>
</gene>
<dbReference type="GO" id="GO:0005763">
    <property type="term" value="C:mitochondrial small ribosomal subunit"/>
    <property type="evidence" value="ECO:0007669"/>
    <property type="project" value="TreeGrafter"/>
</dbReference>
<dbReference type="GO" id="GO:0003723">
    <property type="term" value="F:RNA binding"/>
    <property type="evidence" value="ECO:0007669"/>
    <property type="project" value="TreeGrafter"/>
</dbReference>
<dbReference type="InterPro" id="IPR009068">
    <property type="entry name" value="uS15_NS1_RNA-bd_sf"/>
</dbReference>
<dbReference type="FunCoup" id="A0A067R6H7">
    <property type="interactions" value="847"/>
</dbReference>
<dbReference type="SUPFAM" id="SSF47060">
    <property type="entry name" value="S15/NS1 RNA-binding domain"/>
    <property type="match status" value="1"/>
</dbReference>
<evidence type="ECO:0000256" key="3">
    <source>
        <dbReference type="ARBA" id="ARBA00022946"/>
    </source>
</evidence>
<comment type="similarity">
    <text evidence="2">Belongs to the universal ribosomal protein uS15 family.</text>
</comment>
<comment type="subcellular location">
    <subcellularLocation>
        <location evidence="1">Mitochondrion</location>
    </subcellularLocation>
</comment>
<evidence type="ECO:0000256" key="5">
    <source>
        <dbReference type="ARBA" id="ARBA00023128"/>
    </source>
</evidence>
<dbReference type="InterPro" id="IPR000589">
    <property type="entry name" value="Ribosomal_uS15"/>
</dbReference>
<protein>
    <recommendedName>
        <fullName evidence="7">Small ribosomal subunit protein uS15m</fullName>
    </recommendedName>
    <alternativeName>
        <fullName evidence="8">28S ribosomal protein S15, mitochondrial</fullName>
    </alternativeName>
</protein>
<keyword evidence="5" id="KW-0496">Mitochondrion</keyword>
<dbReference type="PANTHER" id="PTHR46685">
    <property type="entry name" value="28S RIBOSOMAL PROTEIN S15, MITOCHONDRIAL"/>
    <property type="match status" value="1"/>
</dbReference>
<dbReference type="InParanoid" id="A0A067R6H7"/>
<dbReference type="GO" id="GO:0032543">
    <property type="term" value="P:mitochondrial translation"/>
    <property type="evidence" value="ECO:0007669"/>
    <property type="project" value="TreeGrafter"/>
</dbReference>